<dbReference type="Proteomes" id="UP000032721">
    <property type="component" value="Chromosome"/>
</dbReference>
<accession>A0A068QU75</accession>
<dbReference type="AlphaFoldDB" id="A0A068QU75"/>
<dbReference type="HOGENOM" id="CLU_3319471_0_0_6"/>
<dbReference type="KEGG" id="xdo:XDD1_1701"/>
<evidence type="ECO:0000313" key="1">
    <source>
        <dbReference type="EMBL" id="CDG17400.1"/>
    </source>
</evidence>
<reference evidence="1 2" key="1">
    <citation type="submission" date="2013-07" db="EMBL/GenBank/DDBJ databases">
        <authorList>
            <person name="Genoscope - CEA"/>
        </authorList>
    </citation>
    <scope>NUCLEOTIDE SEQUENCE [LARGE SCALE GENOMIC DNA]</scope>
    <source>
        <strain evidence="2">FRM16 / DSM 17909</strain>
    </source>
</reference>
<gene>
    <name evidence="1" type="ORF">XDD1_1701</name>
</gene>
<dbReference type="EMBL" id="FO704550">
    <property type="protein sequence ID" value="CDG17400.1"/>
    <property type="molecule type" value="Genomic_DNA"/>
</dbReference>
<dbReference type="STRING" id="351671.XDD1_1701"/>
<sequence>MINTKSIEIFSTLDIILREEEEADGKNLIIRICKVEWPS</sequence>
<proteinExistence type="predicted"/>
<organism evidence="1 2">
    <name type="scientific">Xenorhabdus doucetiae</name>
    <dbReference type="NCBI Taxonomy" id="351671"/>
    <lineage>
        <taxon>Bacteria</taxon>
        <taxon>Pseudomonadati</taxon>
        <taxon>Pseudomonadota</taxon>
        <taxon>Gammaproteobacteria</taxon>
        <taxon>Enterobacterales</taxon>
        <taxon>Morganellaceae</taxon>
        <taxon>Xenorhabdus</taxon>
    </lineage>
</organism>
<name>A0A068QU75_9GAMM</name>
<evidence type="ECO:0000313" key="2">
    <source>
        <dbReference type="Proteomes" id="UP000032721"/>
    </source>
</evidence>
<protein>
    <submittedName>
        <fullName evidence="1">Uncharacterized protein</fullName>
    </submittedName>
</protein>